<evidence type="ECO:0000256" key="1">
    <source>
        <dbReference type="SAM" id="MobiDB-lite"/>
    </source>
</evidence>
<keyword evidence="3" id="KW-1185">Reference proteome</keyword>
<feature type="region of interest" description="Disordered" evidence="1">
    <location>
        <begin position="1"/>
        <end position="26"/>
    </location>
</feature>
<sequence length="439" mass="49806">MQEEVKADIQRRKNPDNTKNQPRQKKASFITKLLCCISSPSELPSSNNSNTNIPKALMEQGQCPNKISETPQEESKEEVHLNLIPNVDEVSNKESQEVGSKTHNTQNVISGMGPRKSRYDNSITPPRNSQMVPFHSEIDEDSDIEEKGPKLKEKSIALHPDSCNDIPFLSKAPCVVVSKIEEKPEDSKTKKKENTSILPPLSLSKNFNLAESNLFNASVSILPNKIESSAIMFTSPKKKKTKHRRRLVDVEREEQRKKRKRTTLKGADRIQSEKNVDKVKPYDKDKESKDEANTPINREVEESALTQFAHSLLEKLSRKGDGTSTKSNDNYFSNKTGEKDASPDGQKKSCKKKKHKKCQRRKTMRKDLFEDSQNEAEDITVKKSNRPREGSCEMSEAVNTCKNIKTNMKRRRSKTGVEIKGIALNSKQFDNFIVEEESC</sequence>
<proteinExistence type="predicted"/>
<feature type="compositionally biased region" description="Polar residues" evidence="1">
    <location>
        <begin position="97"/>
        <end position="109"/>
    </location>
</feature>
<comment type="caution">
    <text evidence="2">The sequence shown here is derived from an EMBL/GenBank/DDBJ whole genome shotgun (WGS) entry which is preliminary data.</text>
</comment>
<gene>
    <name evidence="2" type="ORF">ECRASSUSDP1_LOCUS8928</name>
</gene>
<dbReference type="Proteomes" id="UP001295684">
    <property type="component" value="Unassembled WGS sequence"/>
</dbReference>
<feature type="compositionally biased region" description="Basic residues" evidence="1">
    <location>
        <begin position="236"/>
        <end position="246"/>
    </location>
</feature>
<protein>
    <submittedName>
        <fullName evidence="2">Uncharacterized protein</fullName>
    </submittedName>
</protein>
<feature type="compositionally biased region" description="Polar residues" evidence="1">
    <location>
        <begin position="120"/>
        <end position="131"/>
    </location>
</feature>
<dbReference type="AlphaFoldDB" id="A0AAD1UIM8"/>
<evidence type="ECO:0000313" key="2">
    <source>
        <dbReference type="EMBL" id="CAI2367640.1"/>
    </source>
</evidence>
<feature type="region of interest" description="Disordered" evidence="1">
    <location>
        <begin position="91"/>
        <end position="145"/>
    </location>
</feature>
<feature type="compositionally biased region" description="Basic and acidic residues" evidence="1">
    <location>
        <begin position="247"/>
        <end position="256"/>
    </location>
</feature>
<feature type="compositionally biased region" description="Polar residues" evidence="1">
    <location>
        <begin position="322"/>
        <end position="335"/>
    </location>
</feature>
<dbReference type="EMBL" id="CAMPGE010008755">
    <property type="protein sequence ID" value="CAI2367640.1"/>
    <property type="molecule type" value="Genomic_DNA"/>
</dbReference>
<name>A0AAD1UIM8_EUPCR</name>
<feature type="compositionally biased region" description="Basic and acidic residues" evidence="1">
    <location>
        <begin position="1"/>
        <end position="16"/>
    </location>
</feature>
<organism evidence="2 3">
    <name type="scientific">Euplotes crassus</name>
    <dbReference type="NCBI Taxonomy" id="5936"/>
    <lineage>
        <taxon>Eukaryota</taxon>
        <taxon>Sar</taxon>
        <taxon>Alveolata</taxon>
        <taxon>Ciliophora</taxon>
        <taxon>Intramacronucleata</taxon>
        <taxon>Spirotrichea</taxon>
        <taxon>Hypotrichia</taxon>
        <taxon>Euplotida</taxon>
        <taxon>Euplotidae</taxon>
        <taxon>Moneuplotes</taxon>
    </lineage>
</organism>
<feature type="region of interest" description="Disordered" evidence="1">
    <location>
        <begin position="233"/>
        <end position="298"/>
    </location>
</feature>
<feature type="compositionally biased region" description="Basic residues" evidence="1">
    <location>
        <begin position="348"/>
        <end position="364"/>
    </location>
</feature>
<evidence type="ECO:0000313" key="3">
    <source>
        <dbReference type="Proteomes" id="UP001295684"/>
    </source>
</evidence>
<accession>A0AAD1UIM8</accession>
<feature type="compositionally biased region" description="Basic and acidic residues" evidence="1">
    <location>
        <begin position="266"/>
        <end position="292"/>
    </location>
</feature>
<feature type="compositionally biased region" description="Basic and acidic residues" evidence="1">
    <location>
        <begin position="336"/>
        <end position="347"/>
    </location>
</feature>
<feature type="region of interest" description="Disordered" evidence="1">
    <location>
        <begin position="316"/>
        <end position="392"/>
    </location>
</feature>
<reference evidence="2" key="1">
    <citation type="submission" date="2023-07" db="EMBL/GenBank/DDBJ databases">
        <authorList>
            <consortium name="AG Swart"/>
            <person name="Singh M."/>
            <person name="Singh A."/>
            <person name="Seah K."/>
            <person name="Emmerich C."/>
        </authorList>
    </citation>
    <scope>NUCLEOTIDE SEQUENCE</scope>
    <source>
        <strain evidence="2">DP1</strain>
    </source>
</reference>